<dbReference type="EMBL" id="UINC01021518">
    <property type="protein sequence ID" value="SVA89225.1"/>
    <property type="molecule type" value="Genomic_DNA"/>
</dbReference>
<dbReference type="Gene3D" id="3.40.50.150">
    <property type="entry name" value="Vaccinia Virus protein VP39"/>
    <property type="match status" value="1"/>
</dbReference>
<dbReference type="InterPro" id="IPR013216">
    <property type="entry name" value="Methyltransf_11"/>
</dbReference>
<dbReference type="InterPro" id="IPR029063">
    <property type="entry name" value="SAM-dependent_MTases_sf"/>
</dbReference>
<feature type="domain" description="Methyltransferase type 11" evidence="1">
    <location>
        <begin position="50"/>
        <end position="138"/>
    </location>
</feature>
<evidence type="ECO:0000313" key="2">
    <source>
        <dbReference type="EMBL" id="SVA89225.1"/>
    </source>
</evidence>
<dbReference type="PANTHER" id="PTHR43464:SF94">
    <property type="entry name" value="MALONYL-[ACYL-CARRIER PROTEIN] O-METHYLTRANSFERASE"/>
    <property type="match status" value="1"/>
</dbReference>
<sequence>MDTKTQFSNDRNVAYYDENTDSFIERTIKVDMQLLYTPFLKHVREAGRILDAGCGSGRDTKAFRDLGYTVSAFDASKTMAESASRHTGQVVEVGRFQDMQYEQVFDGLWCCASLLHVSIAEFDDVLARCIRALRPTGVGFMCFKEGAGEVMRGNRRFTDFTEESLGSLLAERAGMDILQIWRTDPLHGNPEPWVNALWRPAG</sequence>
<organism evidence="2">
    <name type="scientific">marine metagenome</name>
    <dbReference type="NCBI Taxonomy" id="408172"/>
    <lineage>
        <taxon>unclassified sequences</taxon>
        <taxon>metagenomes</taxon>
        <taxon>ecological metagenomes</taxon>
    </lineage>
</organism>
<protein>
    <recommendedName>
        <fullName evidence="1">Methyltransferase type 11 domain-containing protein</fullName>
    </recommendedName>
</protein>
<dbReference type="GO" id="GO:0008757">
    <property type="term" value="F:S-adenosylmethionine-dependent methyltransferase activity"/>
    <property type="evidence" value="ECO:0007669"/>
    <property type="project" value="InterPro"/>
</dbReference>
<accession>A0A381ZIW7</accession>
<dbReference type="SUPFAM" id="SSF53335">
    <property type="entry name" value="S-adenosyl-L-methionine-dependent methyltransferases"/>
    <property type="match status" value="1"/>
</dbReference>
<dbReference type="Pfam" id="PF08241">
    <property type="entry name" value="Methyltransf_11"/>
    <property type="match status" value="1"/>
</dbReference>
<dbReference type="PANTHER" id="PTHR43464">
    <property type="entry name" value="METHYLTRANSFERASE"/>
    <property type="match status" value="1"/>
</dbReference>
<gene>
    <name evidence="2" type="ORF">METZ01_LOCUS142079</name>
</gene>
<evidence type="ECO:0000259" key="1">
    <source>
        <dbReference type="Pfam" id="PF08241"/>
    </source>
</evidence>
<name>A0A381ZIW7_9ZZZZ</name>
<dbReference type="CDD" id="cd02440">
    <property type="entry name" value="AdoMet_MTases"/>
    <property type="match status" value="1"/>
</dbReference>
<dbReference type="AlphaFoldDB" id="A0A381ZIW7"/>
<reference evidence="2" key="1">
    <citation type="submission" date="2018-05" db="EMBL/GenBank/DDBJ databases">
        <authorList>
            <person name="Lanie J.A."/>
            <person name="Ng W.-L."/>
            <person name="Kazmierczak K.M."/>
            <person name="Andrzejewski T.M."/>
            <person name="Davidsen T.M."/>
            <person name="Wayne K.J."/>
            <person name="Tettelin H."/>
            <person name="Glass J.I."/>
            <person name="Rusch D."/>
            <person name="Podicherti R."/>
            <person name="Tsui H.-C.T."/>
            <person name="Winkler M.E."/>
        </authorList>
    </citation>
    <scope>NUCLEOTIDE SEQUENCE</scope>
</reference>
<proteinExistence type="predicted"/>